<keyword evidence="4" id="KW-0378">Hydrolase</keyword>
<accession>A0A8C0QWJ4</accession>
<dbReference type="GO" id="GO:0050650">
    <property type="term" value="P:chondroitin sulfate proteoglycan biosynthetic process"/>
    <property type="evidence" value="ECO:0007669"/>
    <property type="project" value="TreeGrafter"/>
</dbReference>
<evidence type="ECO:0000256" key="13">
    <source>
        <dbReference type="ARBA" id="ARBA00054502"/>
    </source>
</evidence>
<evidence type="ECO:0000256" key="9">
    <source>
        <dbReference type="ARBA" id="ARBA00023180"/>
    </source>
</evidence>
<dbReference type="InterPro" id="IPR050645">
    <property type="entry name" value="Histidine_acid_phosphatase"/>
</dbReference>
<dbReference type="CDD" id="cd07061">
    <property type="entry name" value="HP_HAP_like"/>
    <property type="match status" value="1"/>
</dbReference>
<proteinExistence type="inferred from homology"/>
<dbReference type="Pfam" id="PF00328">
    <property type="entry name" value="His_Phos_2"/>
    <property type="match status" value="1"/>
</dbReference>
<dbReference type="GO" id="GO:0000139">
    <property type="term" value="C:Golgi membrane"/>
    <property type="evidence" value="ECO:0007669"/>
    <property type="project" value="UniProtKB-SubCell"/>
</dbReference>
<protein>
    <recommendedName>
        <fullName evidence="11">2-phosphoxylose phosphatase 1</fullName>
    </recommendedName>
    <alternativeName>
        <fullName evidence="12">Acid phosphatase-like protein 2</fullName>
    </alternativeName>
</protein>
<sequence length="445" mass="51728">NDPPLIKESHPLCPSVLQFFHLTPVSTRIMPDPVTKPPVMDPVYEALLYCDIPSVAERSMEGHAPHHFKLISVHVFIRHGDNTRCMSFPKQSDQKLTALWWPTGNHYHPKLEAFVSHMSKGSGASFEKLMQTRVMQHLQNGQLLRDTYLKKHKLLPNDWSTDQLYLETTGKSRTLQSGLALLYGFLPDFDWKKIHFRHQPSALFCSRNCYCPVRNQYLEKEQRRQYLLRLKNSQLERTYQDMARTVDVPTKQLRAANPTDTTLCHFCHNISFLCTRNGCIDTEHFKVIKTHQIEDEKERQEKKLYLGYALLGAHPILNQTISRMQRTAEGRKEEVFALYSAHDITLSPVLSALGLMEARFPRFAARLIFELWQDREKPSEHSVRILYNGVDVTFHTSFCQDHHKHSSKPMCPLENLVRFVRRDMFVALGSSSSTNYYDVCHREGF</sequence>
<comment type="function">
    <text evidence="13">Responsible for the 2-O-dephosphorylation of xylose in the glycosaminoglycan-protein linkage region of proteoglycans thereby regulating the amount of mature glycosaminoglycan (GAG) chains. Sulfated glycosaminoglycans (GAGs), including heparan sulfate and chondroitin sulfate, are synthesized on the so-called common GAG-protein linkage region (GlcUAbeta1-3Galbeta1-3Galbeta1-4Xylbeta1-O-Ser) of core proteins, which is formed by the stepwise addition of monosaccharide residues by the respective specific glycosyltransferases. Xylose 2-O-dephosphorylation during completion of linkage region formation is a prerequisite for the initiation and efficient elongation of the repeating disaccharide region of GAG chains.</text>
</comment>
<evidence type="ECO:0000256" key="4">
    <source>
        <dbReference type="ARBA" id="ARBA00022801"/>
    </source>
</evidence>
<evidence type="ECO:0000256" key="7">
    <source>
        <dbReference type="ARBA" id="ARBA00023034"/>
    </source>
</evidence>
<keyword evidence="6" id="KW-1133">Transmembrane helix</keyword>
<evidence type="ECO:0000256" key="10">
    <source>
        <dbReference type="ARBA" id="ARBA00036311"/>
    </source>
</evidence>
<reference evidence="15" key="1">
    <citation type="submission" date="2025-08" db="UniProtKB">
        <authorList>
            <consortium name="Ensembl"/>
        </authorList>
    </citation>
    <scope>IDENTIFICATION</scope>
</reference>
<dbReference type="InterPro" id="IPR029033">
    <property type="entry name" value="His_PPase_superfam"/>
</dbReference>
<evidence type="ECO:0000313" key="16">
    <source>
        <dbReference type="Proteomes" id="UP000694391"/>
    </source>
</evidence>
<dbReference type="Ensembl" id="ENSCAFT00020009976.1">
    <property type="protein sequence ID" value="ENSCAFP00020008582.1"/>
    <property type="gene ID" value="ENSCAFG00020006969.1"/>
</dbReference>
<keyword evidence="3" id="KW-0812">Transmembrane</keyword>
<keyword evidence="5" id="KW-0735">Signal-anchor</keyword>
<organism evidence="15 16">
    <name type="scientific">Canis lupus dingo</name>
    <name type="common">dingo</name>
    <dbReference type="NCBI Taxonomy" id="286419"/>
    <lineage>
        <taxon>Eukaryota</taxon>
        <taxon>Metazoa</taxon>
        <taxon>Chordata</taxon>
        <taxon>Craniata</taxon>
        <taxon>Vertebrata</taxon>
        <taxon>Euteleostomi</taxon>
        <taxon>Mammalia</taxon>
        <taxon>Eutheria</taxon>
        <taxon>Laurasiatheria</taxon>
        <taxon>Carnivora</taxon>
        <taxon>Caniformia</taxon>
        <taxon>Canidae</taxon>
        <taxon>Canis</taxon>
    </lineage>
</organism>
<keyword evidence="7" id="KW-0333">Golgi apparatus</keyword>
<dbReference type="GO" id="GO:0016791">
    <property type="term" value="F:phosphatase activity"/>
    <property type="evidence" value="ECO:0007669"/>
    <property type="project" value="TreeGrafter"/>
</dbReference>
<keyword evidence="16" id="KW-1185">Reference proteome</keyword>
<evidence type="ECO:0000256" key="2">
    <source>
        <dbReference type="ARBA" id="ARBA00005375"/>
    </source>
</evidence>
<evidence type="ECO:0000313" key="15">
    <source>
        <dbReference type="Ensembl" id="ENSCAFP00020008582.1"/>
    </source>
</evidence>
<dbReference type="PANTHER" id="PTHR11567:SF110">
    <property type="entry name" value="2-PHOSPHOXYLOSE PHOSPHATASE 1"/>
    <property type="match status" value="1"/>
</dbReference>
<dbReference type="Gene3D" id="3.40.50.1240">
    <property type="entry name" value="Phosphoglycerate mutase-like"/>
    <property type="match status" value="1"/>
</dbReference>
<reference evidence="15" key="2">
    <citation type="submission" date="2025-09" db="UniProtKB">
        <authorList>
            <consortium name="Ensembl"/>
        </authorList>
    </citation>
    <scope>IDENTIFICATION</scope>
</reference>
<comment type="similarity">
    <text evidence="2">Belongs to the histidine acid phosphatase family.</text>
</comment>
<dbReference type="GO" id="GO:0006024">
    <property type="term" value="P:glycosaminoglycan biosynthetic process"/>
    <property type="evidence" value="ECO:0007669"/>
    <property type="project" value="TreeGrafter"/>
</dbReference>
<dbReference type="InterPro" id="IPR000560">
    <property type="entry name" value="His_Pase_clade-2"/>
</dbReference>
<dbReference type="FunFam" id="3.40.50.1240:FF:000011">
    <property type="entry name" value="2-phosphoxylose phosphatase 1"/>
    <property type="match status" value="1"/>
</dbReference>
<keyword evidence="9" id="KW-0325">Glycoprotein</keyword>
<dbReference type="PANTHER" id="PTHR11567">
    <property type="entry name" value="ACID PHOSPHATASE-RELATED"/>
    <property type="match status" value="1"/>
</dbReference>
<evidence type="ECO:0000256" key="12">
    <source>
        <dbReference type="ARBA" id="ARBA00041499"/>
    </source>
</evidence>
<evidence type="ECO:0000256" key="3">
    <source>
        <dbReference type="ARBA" id="ARBA00022692"/>
    </source>
</evidence>
<dbReference type="GeneTree" id="ENSGT00390000016324"/>
<comment type="subunit">
    <text evidence="14">Interacts with B3GAT3; the interaction increases the 2-phosphoxylose phosphatase activity of PXYLP1 during completion of linkage region formation in a B3GAT3-mediated manner.</text>
</comment>
<evidence type="ECO:0000256" key="1">
    <source>
        <dbReference type="ARBA" id="ARBA00004323"/>
    </source>
</evidence>
<evidence type="ECO:0000256" key="14">
    <source>
        <dbReference type="ARBA" id="ARBA00064343"/>
    </source>
</evidence>
<comment type="catalytic activity">
    <reaction evidence="10">
        <text>3-O-[beta-D-GlcA-(1-&gt;3)-beta-D-Gal-(1-&gt;3)-beta-D-Gal-(1-&gt;4)-beta-D-2-O-P-Xyl]-L-seryl-[protein] + H2O = 3-O-(beta-D-GlcA-(1-&gt;3)-beta-D-Gal-(1-&gt;3)-beta-D-Gal-(1-&gt;4)-beta-D-Xyl)-L-seryl-[protein] + phosphate</text>
        <dbReference type="Rhea" id="RHEA:56512"/>
        <dbReference type="Rhea" id="RHEA-COMP:12573"/>
        <dbReference type="Rhea" id="RHEA-COMP:14559"/>
        <dbReference type="ChEBI" id="CHEBI:15377"/>
        <dbReference type="ChEBI" id="CHEBI:43474"/>
        <dbReference type="ChEBI" id="CHEBI:132093"/>
        <dbReference type="ChEBI" id="CHEBI:140495"/>
    </reaction>
</comment>
<keyword evidence="8" id="KW-0472">Membrane</keyword>
<comment type="subcellular location">
    <subcellularLocation>
        <location evidence="1">Golgi apparatus membrane</location>
        <topology evidence="1">Single-pass type II membrane protein</topology>
    </subcellularLocation>
</comment>
<name>A0A8C0QWJ4_CANLU</name>
<dbReference type="AlphaFoldDB" id="A0A8C0QWJ4"/>
<evidence type="ECO:0000256" key="5">
    <source>
        <dbReference type="ARBA" id="ARBA00022968"/>
    </source>
</evidence>
<dbReference type="SUPFAM" id="SSF53254">
    <property type="entry name" value="Phosphoglycerate mutase-like"/>
    <property type="match status" value="1"/>
</dbReference>
<evidence type="ECO:0000256" key="6">
    <source>
        <dbReference type="ARBA" id="ARBA00022989"/>
    </source>
</evidence>
<dbReference type="Proteomes" id="UP000694391">
    <property type="component" value="Unplaced"/>
</dbReference>
<evidence type="ECO:0000256" key="11">
    <source>
        <dbReference type="ARBA" id="ARBA00040357"/>
    </source>
</evidence>
<evidence type="ECO:0000256" key="8">
    <source>
        <dbReference type="ARBA" id="ARBA00023136"/>
    </source>
</evidence>